<dbReference type="PROSITE" id="PS50989">
    <property type="entry name" value="COA_CT_CTER"/>
    <property type="match status" value="1"/>
</dbReference>
<evidence type="ECO:0000313" key="4">
    <source>
        <dbReference type="EMBL" id="CCH69652.1"/>
    </source>
</evidence>
<keyword evidence="4" id="KW-0436">Ligase</keyword>
<dbReference type="InterPro" id="IPR045190">
    <property type="entry name" value="MCCB/AccD1-like"/>
</dbReference>
<dbReference type="EC" id="6.4.1.3" evidence="4"/>
<evidence type="ECO:0000313" key="5">
    <source>
        <dbReference type="Proteomes" id="UP000013167"/>
    </source>
</evidence>
<dbReference type="GO" id="GO:0006552">
    <property type="term" value="P:L-leucine catabolic process"/>
    <property type="evidence" value="ECO:0007669"/>
    <property type="project" value="TreeGrafter"/>
</dbReference>
<accession>N0DYV1</accession>
<dbReference type="Gene3D" id="3.90.226.10">
    <property type="entry name" value="2-enoyl-CoA Hydratase, Chain A, domain 1"/>
    <property type="match status" value="2"/>
</dbReference>
<dbReference type="AlphaFoldDB" id="N0DYV1"/>
<gene>
    <name evidence="4" type="ORF">BN10_30011</name>
</gene>
<sequence length="535" mass="56750">MAGMPSADVPAPVTSPSGDSGDPRVADVRARLDAAYQASATAPEKAAAKLAQQGKLYVRDRIALLLDEGSFVEDGRYANSTTPGLPADGVVTGRGAIDDRPVVVIANDPTVKAGSWGSRTVEKIVRATEIALREELPVFWLVDSAGARITDQVEMFPGRRGAGRIFHNQVALSGKVPQICCLFGPSAAGGAYIPSFCDLIIMVEGNASMYLGSPRMAEMVVGEKVSLEDMGGARMHCTVSGVGDLLAQDDAEAIELAKLYFSYVPVNWQSPLPTYHPEQPAGPLTSASVPQRESQPFDVHDVIEGLVDEDSFFEIKPLFAPELVIGFGRMAGSTVGIVANNSAVKGGVLFTDSADKAARFIWLCDAYSIPLIYLADVPGFMIGSEVERGGIIRHGAKMVSAVSSATVPQFCVVVRKAYGAGLYAMGGPGFGPDATIALPTARIAVMGPEAAVNAVYANKIAEVEAAEGAGARDAFVAARRAEYLEDVDLERLAADLVIDQVVEADQLRDELLLRLRYAANRDRHFATKRRGIPPV</sequence>
<dbReference type="Proteomes" id="UP000013167">
    <property type="component" value="Unassembled WGS sequence"/>
</dbReference>
<name>N0DYV1_9MICO</name>
<dbReference type="InterPro" id="IPR029045">
    <property type="entry name" value="ClpP/crotonase-like_dom_sf"/>
</dbReference>
<dbReference type="EMBL" id="CAIZ01000097">
    <property type="protein sequence ID" value="CCH69652.1"/>
    <property type="molecule type" value="Genomic_DNA"/>
</dbReference>
<dbReference type="InterPro" id="IPR011763">
    <property type="entry name" value="COA_CT_C"/>
</dbReference>
<dbReference type="eggNOG" id="COG4799">
    <property type="taxonomic scope" value="Bacteria"/>
</dbReference>
<dbReference type="SUPFAM" id="SSF52096">
    <property type="entry name" value="ClpP/crotonase"/>
    <property type="match status" value="2"/>
</dbReference>
<feature type="region of interest" description="Disordered" evidence="1">
    <location>
        <begin position="1"/>
        <end position="24"/>
    </location>
</feature>
<dbReference type="InterPro" id="IPR011762">
    <property type="entry name" value="COA_CT_N"/>
</dbReference>
<evidence type="ECO:0000259" key="3">
    <source>
        <dbReference type="PROSITE" id="PS50989"/>
    </source>
</evidence>
<comment type="caution">
    <text evidence="4">The sequence shown here is derived from an EMBL/GenBank/DDBJ whole genome shotgun (WGS) entry which is preliminary data.</text>
</comment>
<dbReference type="InterPro" id="IPR034733">
    <property type="entry name" value="AcCoA_carboxyl_beta"/>
</dbReference>
<feature type="domain" description="CoA carboxyltransferase N-terminal" evidence="2">
    <location>
        <begin position="21"/>
        <end position="276"/>
    </location>
</feature>
<evidence type="ECO:0000256" key="1">
    <source>
        <dbReference type="SAM" id="MobiDB-lite"/>
    </source>
</evidence>
<feature type="domain" description="CoA carboxyltransferase C-terminal" evidence="3">
    <location>
        <begin position="276"/>
        <end position="523"/>
    </location>
</feature>
<dbReference type="PANTHER" id="PTHR22855:SF13">
    <property type="entry name" value="METHYLCROTONOYL-COA CARBOXYLASE BETA CHAIN, MITOCHONDRIAL"/>
    <property type="match status" value="1"/>
</dbReference>
<protein>
    <submittedName>
        <fullName evidence="4">Putative carboxyl transferase (Putative Propionyl-CoA carboxylase beta chain or putative methylmalonyl caboxyltransferase)</fullName>
        <ecNumber evidence="4">6.4.1.3</ecNumber>
    </submittedName>
</protein>
<proteinExistence type="predicted"/>
<dbReference type="PANTHER" id="PTHR22855">
    <property type="entry name" value="ACETYL, PROPIONYL, PYRUVATE, AND GLUTACONYL CARBOXYLASE-RELATED"/>
    <property type="match status" value="1"/>
</dbReference>
<dbReference type="GO" id="GO:0016740">
    <property type="term" value="F:transferase activity"/>
    <property type="evidence" value="ECO:0007669"/>
    <property type="project" value="UniProtKB-KW"/>
</dbReference>
<dbReference type="Pfam" id="PF01039">
    <property type="entry name" value="Carboxyl_trans"/>
    <property type="match status" value="1"/>
</dbReference>
<dbReference type="PROSITE" id="PS50980">
    <property type="entry name" value="COA_CT_NTER"/>
    <property type="match status" value="1"/>
</dbReference>
<dbReference type="GO" id="GO:0004485">
    <property type="term" value="F:methylcrotonoyl-CoA carboxylase activity"/>
    <property type="evidence" value="ECO:0007669"/>
    <property type="project" value="TreeGrafter"/>
</dbReference>
<dbReference type="GO" id="GO:0004658">
    <property type="term" value="F:propionyl-CoA carboxylase activity"/>
    <property type="evidence" value="ECO:0007669"/>
    <property type="project" value="UniProtKB-EC"/>
</dbReference>
<dbReference type="STRING" id="1193181.BN10_30011"/>
<dbReference type="GO" id="GO:1905202">
    <property type="term" value="C:methylcrotonoyl-CoA carboxylase complex"/>
    <property type="evidence" value="ECO:0007669"/>
    <property type="project" value="TreeGrafter"/>
</dbReference>
<dbReference type="HOGENOM" id="CLU_018822_6_1_11"/>
<keyword evidence="5" id="KW-1185">Reference proteome</keyword>
<keyword evidence="4" id="KW-0808">Transferase</keyword>
<reference evidence="4 5" key="1">
    <citation type="journal article" date="2013" name="ISME J.">
        <title>A metabolic model for members of the genus Tetrasphaera involved in enhanced biological phosphorus removal.</title>
        <authorList>
            <person name="Kristiansen R."/>
            <person name="Nguyen H.T.T."/>
            <person name="Saunders A.M."/>
            <person name="Nielsen J.L."/>
            <person name="Wimmer R."/>
            <person name="Le V.Q."/>
            <person name="McIlroy S.J."/>
            <person name="Petrovski S."/>
            <person name="Seviour R.J."/>
            <person name="Calteau A."/>
            <person name="Nielsen K.L."/>
            <person name="Nielsen P.H."/>
        </authorList>
    </citation>
    <scope>NUCLEOTIDE SEQUENCE [LARGE SCALE GENOMIC DNA]</scope>
    <source>
        <strain evidence="4 5">Lp2</strain>
    </source>
</reference>
<evidence type="ECO:0000259" key="2">
    <source>
        <dbReference type="PROSITE" id="PS50980"/>
    </source>
</evidence>
<organism evidence="4 5">
    <name type="scientific">Phycicoccus elongatus Lp2</name>
    <dbReference type="NCBI Taxonomy" id="1193181"/>
    <lineage>
        <taxon>Bacteria</taxon>
        <taxon>Bacillati</taxon>
        <taxon>Actinomycetota</taxon>
        <taxon>Actinomycetes</taxon>
        <taxon>Micrococcales</taxon>
        <taxon>Intrasporangiaceae</taxon>
        <taxon>Phycicoccus</taxon>
    </lineage>
</organism>